<dbReference type="Pfam" id="PF03889">
    <property type="entry name" value="ArfA"/>
    <property type="match status" value="1"/>
</dbReference>
<evidence type="ECO:0000313" key="2">
    <source>
        <dbReference type="EMBL" id="QFI53415.1"/>
    </source>
</evidence>
<dbReference type="EMBL" id="CP040449">
    <property type="protein sequence ID" value="QFI53415.1"/>
    <property type="molecule type" value="Genomic_DNA"/>
</dbReference>
<dbReference type="InterPro" id="IPR005589">
    <property type="entry name" value="ArfA"/>
</dbReference>
<proteinExistence type="predicted"/>
<dbReference type="KEGG" id="asim:FE240_00975"/>
<name>A0A5J6WVS1_9GAMM</name>
<sequence length="71" mass="7964">MAKKKKVVDVATAHEHQRGTVNDNHLKALVTSPLFQVRVEKSGKGKGSFQRTPKHRKGWECGQQSMMFVAC</sequence>
<feature type="region of interest" description="Disordered" evidence="1">
    <location>
        <begin position="1"/>
        <end position="24"/>
    </location>
</feature>
<reference evidence="2 3" key="1">
    <citation type="submission" date="2019-05" db="EMBL/GenBank/DDBJ databases">
        <title>OXA-830, a novel chromosomally encoded expanded-spectrum class D beta-lactamase in Aeromonas simiae.</title>
        <authorList>
            <person name="Zhou W."/>
            <person name="Chen Q."/>
        </authorList>
    </citation>
    <scope>NUCLEOTIDE SEQUENCE [LARGE SCALE GENOMIC DNA]</scope>
    <source>
        <strain evidence="2 3">A6</strain>
    </source>
</reference>
<evidence type="ECO:0000313" key="3">
    <source>
        <dbReference type="Proteomes" id="UP000594034"/>
    </source>
</evidence>
<dbReference type="Proteomes" id="UP000594034">
    <property type="component" value="Chromosome"/>
</dbReference>
<dbReference type="RefSeq" id="WP_042048866.1">
    <property type="nucleotide sequence ID" value="NZ_CDBY01000088.1"/>
</dbReference>
<keyword evidence="3" id="KW-1185">Reference proteome</keyword>
<gene>
    <name evidence="2" type="ORF">FE240_00975</name>
</gene>
<dbReference type="OrthoDB" id="8603552at2"/>
<organism evidence="2 3">
    <name type="scientific">Aeromonas simiae</name>
    <dbReference type="NCBI Taxonomy" id="218936"/>
    <lineage>
        <taxon>Bacteria</taxon>
        <taxon>Pseudomonadati</taxon>
        <taxon>Pseudomonadota</taxon>
        <taxon>Gammaproteobacteria</taxon>
        <taxon>Aeromonadales</taxon>
        <taxon>Aeromonadaceae</taxon>
        <taxon>Aeromonas</taxon>
    </lineage>
</organism>
<dbReference type="GO" id="GO:0072344">
    <property type="term" value="P:rescue of stalled ribosome"/>
    <property type="evidence" value="ECO:0007669"/>
    <property type="project" value="InterPro"/>
</dbReference>
<dbReference type="AlphaFoldDB" id="A0A5J6WVS1"/>
<evidence type="ECO:0000256" key="1">
    <source>
        <dbReference type="SAM" id="MobiDB-lite"/>
    </source>
</evidence>
<protein>
    <submittedName>
        <fullName evidence="2">Alternative ribosome-rescue factor A</fullName>
    </submittedName>
</protein>
<accession>A0A5J6WVS1</accession>